<dbReference type="InterPro" id="IPR050188">
    <property type="entry name" value="RluA_PseudoU_synthase"/>
</dbReference>
<dbReference type="InterPro" id="IPR006145">
    <property type="entry name" value="PsdUridine_synth_RsuA/RluA"/>
</dbReference>
<evidence type="ECO:0000256" key="1">
    <source>
        <dbReference type="SAM" id="MobiDB-lite"/>
    </source>
</evidence>
<comment type="caution">
    <text evidence="3">The sequence shown here is derived from an EMBL/GenBank/DDBJ whole genome shotgun (WGS) entry which is preliminary data.</text>
</comment>
<feature type="compositionally biased region" description="Basic and acidic residues" evidence="1">
    <location>
        <begin position="46"/>
        <end position="58"/>
    </location>
</feature>
<dbReference type="PANTHER" id="PTHR21600">
    <property type="entry name" value="MITOCHONDRIAL RNA PSEUDOURIDINE SYNTHASE"/>
    <property type="match status" value="1"/>
</dbReference>
<reference evidence="3" key="1">
    <citation type="submission" date="2021-02" db="EMBL/GenBank/DDBJ databases">
        <authorList>
            <person name="Dougan E. K."/>
            <person name="Rhodes N."/>
            <person name="Thang M."/>
            <person name="Chan C."/>
        </authorList>
    </citation>
    <scope>NUCLEOTIDE SEQUENCE</scope>
</reference>
<dbReference type="Gene3D" id="3.30.2350.10">
    <property type="entry name" value="Pseudouridine synthase"/>
    <property type="match status" value="1"/>
</dbReference>
<feature type="region of interest" description="Disordered" evidence="1">
    <location>
        <begin position="24"/>
        <end position="61"/>
    </location>
</feature>
<evidence type="ECO:0000259" key="2">
    <source>
        <dbReference type="Pfam" id="PF00849"/>
    </source>
</evidence>
<protein>
    <recommendedName>
        <fullName evidence="2">Pseudouridine synthase RsuA/RluA-like domain-containing protein</fullName>
    </recommendedName>
</protein>
<name>A0A813EQQ2_POLGL</name>
<sequence length="474" mass="51619">MVFSLCTSAWAASYVPIHVAKGQASTRRLPAPRRPTARPRPRYARAGRDREEGEDTQRGIDSPGVIYAELDRSDSLLAALTRHVPKISHAQALKLARLGAVYYRPPRDHRFARLGNPLTPIGAADGEEVSKISVEAGGELRVHSEPRRYPGCAAESPAAWAERLRYVGRDFVVVDKPAGVPCAPHVSNGREWLVPFAGAALMFYLASRGNSNSDNNSNNRNNNSNNRNSSNSSNNDNDNNNSSDNNNIINNNNKNNNNNNKNSNNSDKNNNSSDTKVPQLLPCHRLDVGTSGLVTLARSKGAAARFNELMKEPGAVRKTYRALIAGSNVKENTLLENWISDPVFGRPAPRIVAPMGAQIDDSRHKWRDARTKVLSCTASGDGQDVLLELDTGRTHQLRAQLAAVGSPIAFDEVYGAMAGFLWRDSSDDLRGSALSSSTEGVSLDTAIALQCCQLSFGDISVDAGTPWWLQQRQQ</sequence>
<dbReference type="SUPFAM" id="SSF55120">
    <property type="entry name" value="Pseudouridine synthase"/>
    <property type="match status" value="1"/>
</dbReference>
<feature type="region of interest" description="Disordered" evidence="1">
    <location>
        <begin position="211"/>
        <end position="278"/>
    </location>
</feature>
<dbReference type="GO" id="GO:0000455">
    <property type="term" value="P:enzyme-directed rRNA pseudouridine synthesis"/>
    <property type="evidence" value="ECO:0007669"/>
    <property type="project" value="TreeGrafter"/>
</dbReference>
<dbReference type="AlphaFoldDB" id="A0A813EQQ2"/>
<keyword evidence="4" id="KW-1185">Reference proteome</keyword>
<dbReference type="EMBL" id="CAJNNV010012462">
    <property type="protein sequence ID" value="CAE8600796.1"/>
    <property type="molecule type" value="Genomic_DNA"/>
</dbReference>
<feature type="compositionally biased region" description="Low complexity" evidence="1">
    <location>
        <begin position="211"/>
        <end position="274"/>
    </location>
</feature>
<dbReference type="GO" id="GO:0003723">
    <property type="term" value="F:RNA binding"/>
    <property type="evidence" value="ECO:0007669"/>
    <property type="project" value="InterPro"/>
</dbReference>
<organism evidence="3 4">
    <name type="scientific">Polarella glacialis</name>
    <name type="common">Dinoflagellate</name>
    <dbReference type="NCBI Taxonomy" id="89957"/>
    <lineage>
        <taxon>Eukaryota</taxon>
        <taxon>Sar</taxon>
        <taxon>Alveolata</taxon>
        <taxon>Dinophyceae</taxon>
        <taxon>Suessiales</taxon>
        <taxon>Suessiaceae</taxon>
        <taxon>Polarella</taxon>
    </lineage>
</organism>
<dbReference type="PANTHER" id="PTHR21600:SF52">
    <property type="entry name" value="PSEUDOURIDINE SYNTHASE RSUA_RLUA-LIKE DOMAIN-CONTAINING PROTEIN"/>
    <property type="match status" value="1"/>
</dbReference>
<dbReference type="Proteomes" id="UP000654075">
    <property type="component" value="Unassembled WGS sequence"/>
</dbReference>
<dbReference type="InterPro" id="IPR020103">
    <property type="entry name" value="PsdUridine_synth_cat_dom_sf"/>
</dbReference>
<dbReference type="Pfam" id="PF00849">
    <property type="entry name" value="PseudoU_synth_2"/>
    <property type="match status" value="1"/>
</dbReference>
<dbReference type="OrthoDB" id="447709at2759"/>
<accession>A0A813EQQ2</accession>
<gene>
    <name evidence="3" type="ORF">PGLA1383_LOCUS19101</name>
</gene>
<proteinExistence type="predicted"/>
<feature type="domain" description="Pseudouridine synthase RsuA/RluA-like" evidence="2">
    <location>
        <begin position="170"/>
        <end position="403"/>
    </location>
</feature>
<dbReference type="GO" id="GO:0009982">
    <property type="term" value="F:pseudouridine synthase activity"/>
    <property type="evidence" value="ECO:0007669"/>
    <property type="project" value="InterPro"/>
</dbReference>
<dbReference type="CDD" id="cd02869">
    <property type="entry name" value="PseudoU_synth_RluA_like"/>
    <property type="match status" value="1"/>
</dbReference>
<evidence type="ECO:0000313" key="4">
    <source>
        <dbReference type="Proteomes" id="UP000654075"/>
    </source>
</evidence>
<evidence type="ECO:0000313" key="3">
    <source>
        <dbReference type="EMBL" id="CAE8600796.1"/>
    </source>
</evidence>
<dbReference type="OMA" id="KWRNART"/>
<feature type="compositionally biased region" description="Basic residues" evidence="1">
    <location>
        <begin position="35"/>
        <end position="45"/>
    </location>
</feature>